<keyword evidence="3" id="KW-0963">Cytoplasm</keyword>
<evidence type="ECO:0000256" key="6">
    <source>
        <dbReference type="ARBA" id="ARBA00022705"/>
    </source>
</evidence>
<name>A0A8J3J1I1_9CHLR</name>
<dbReference type="EMBL" id="BNJK01000003">
    <property type="protein sequence ID" value="GHP00633.1"/>
    <property type="molecule type" value="Genomic_DNA"/>
</dbReference>
<comment type="subcellular location">
    <subcellularLocation>
        <location evidence="1">Cytoplasm</location>
    </subcellularLocation>
</comment>
<dbReference type="GO" id="GO:0009360">
    <property type="term" value="C:DNA polymerase III complex"/>
    <property type="evidence" value="ECO:0007669"/>
    <property type="project" value="InterPro"/>
</dbReference>
<dbReference type="GO" id="GO:0008408">
    <property type="term" value="F:3'-5' exonuclease activity"/>
    <property type="evidence" value="ECO:0007669"/>
    <property type="project" value="InterPro"/>
</dbReference>
<dbReference type="Gene3D" id="3.10.150.10">
    <property type="entry name" value="DNA Polymerase III, subunit A, domain 2"/>
    <property type="match status" value="2"/>
</dbReference>
<comment type="similarity">
    <text evidence="2">Belongs to the beta sliding clamp family.</text>
</comment>
<dbReference type="GO" id="GO:0003677">
    <property type="term" value="F:DNA binding"/>
    <property type="evidence" value="ECO:0007669"/>
    <property type="project" value="UniProtKB-KW"/>
</dbReference>
<evidence type="ECO:0000256" key="5">
    <source>
        <dbReference type="ARBA" id="ARBA00022695"/>
    </source>
</evidence>
<dbReference type="InterPro" id="IPR022637">
    <property type="entry name" value="DNA_polIII_beta_cen"/>
</dbReference>
<gene>
    <name evidence="10" type="ORF">KSF_106800</name>
</gene>
<sequence length="436" mass="48689">MQFTVDASALLEALKRVSLRSRMHSFVQLQVQDGKLTLCTCTEPPSLWSTRETSSVRVRLEFTEALVIAEEGHYAVQYQALVKLLKNTDGLVTLRQEEQILIVEHLGDLKRQTPIAGTSDFPGEVAGLEEGATYTKKEIHWGNCPTCGSRERQEHLDLYRIVARTTQQARLERECFVSMFNRVKWAVGSRDEQRGQALTGVHLSIKGGEILLQACNRTCIAQCREPLPDTRDWEHGVLIPAKQLKHVLKLFPPQEGELSLEAVFEQYQRIKRDEEEVSDAPLLRAKAIRFLAGAMQITISLLNEEGFPKGLERFFSRTDETRVVCATAHLLTACETVARVAQVYRHAFWLRVNEAGMSIETKHELTPKLALHQVSVLSRTGQAVSVAASPWQLPRMLRGIDAPLVEIAFGGPEDPIVLTSTAGACRYAIAAAKVAE</sequence>
<keyword evidence="7" id="KW-0239">DNA-directed DNA polymerase</keyword>
<keyword evidence="5" id="KW-0548">Nucleotidyltransferase</keyword>
<dbReference type="PANTHER" id="PTHR30478:SF0">
    <property type="entry name" value="BETA SLIDING CLAMP"/>
    <property type="match status" value="1"/>
</dbReference>
<evidence type="ECO:0000256" key="8">
    <source>
        <dbReference type="ARBA" id="ARBA00023125"/>
    </source>
</evidence>
<keyword evidence="6" id="KW-0235">DNA replication</keyword>
<proteinExistence type="inferred from homology"/>
<evidence type="ECO:0000259" key="9">
    <source>
        <dbReference type="Pfam" id="PF02767"/>
    </source>
</evidence>
<evidence type="ECO:0000313" key="10">
    <source>
        <dbReference type="EMBL" id="GHP00633.1"/>
    </source>
</evidence>
<dbReference type="GO" id="GO:0006271">
    <property type="term" value="P:DNA strand elongation involved in DNA replication"/>
    <property type="evidence" value="ECO:0007669"/>
    <property type="project" value="TreeGrafter"/>
</dbReference>
<evidence type="ECO:0000256" key="2">
    <source>
        <dbReference type="ARBA" id="ARBA00010752"/>
    </source>
</evidence>
<dbReference type="Pfam" id="PF02767">
    <property type="entry name" value="DNA_pol3_beta_2"/>
    <property type="match status" value="1"/>
</dbReference>
<keyword evidence="8" id="KW-0238">DNA-binding</keyword>
<evidence type="ECO:0000313" key="11">
    <source>
        <dbReference type="Proteomes" id="UP000597444"/>
    </source>
</evidence>
<reference evidence="10" key="1">
    <citation type="submission" date="2020-10" db="EMBL/GenBank/DDBJ databases">
        <title>Taxonomic study of unclassified bacteria belonging to the class Ktedonobacteria.</title>
        <authorList>
            <person name="Yabe S."/>
            <person name="Wang C.M."/>
            <person name="Zheng Y."/>
            <person name="Sakai Y."/>
            <person name="Cavaletti L."/>
            <person name="Monciardini P."/>
            <person name="Donadio S."/>
        </authorList>
    </citation>
    <scope>NUCLEOTIDE SEQUENCE</scope>
    <source>
        <strain evidence="10">ID150040</strain>
    </source>
</reference>
<evidence type="ECO:0000256" key="1">
    <source>
        <dbReference type="ARBA" id="ARBA00004496"/>
    </source>
</evidence>
<keyword evidence="4" id="KW-0808">Transferase</keyword>
<accession>A0A8J3J1I1</accession>
<dbReference type="GO" id="GO:0003887">
    <property type="term" value="F:DNA-directed DNA polymerase activity"/>
    <property type="evidence" value="ECO:0007669"/>
    <property type="project" value="UniProtKB-KW"/>
</dbReference>
<organism evidence="10 11">
    <name type="scientific">Reticulibacter mediterranei</name>
    <dbReference type="NCBI Taxonomy" id="2778369"/>
    <lineage>
        <taxon>Bacteria</taxon>
        <taxon>Bacillati</taxon>
        <taxon>Chloroflexota</taxon>
        <taxon>Ktedonobacteria</taxon>
        <taxon>Ktedonobacterales</taxon>
        <taxon>Reticulibacteraceae</taxon>
        <taxon>Reticulibacter</taxon>
    </lineage>
</organism>
<dbReference type="InterPro" id="IPR046938">
    <property type="entry name" value="DNA_clamp_sf"/>
</dbReference>
<evidence type="ECO:0000256" key="4">
    <source>
        <dbReference type="ARBA" id="ARBA00022679"/>
    </source>
</evidence>
<dbReference type="SMART" id="SM00480">
    <property type="entry name" value="POL3Bc"/>
    <property type="match status" value="1"/>
</dbReference>
<comment type="caution">
    <text evidence="10">The sequence shown here is derived from an EMBL/GenBank/DDBJ whole genome shotgun (WGS) entry which is preliminary data.</text>
</comment>
<dbReference type="RefSeq" id="WP_220211225.1">
    <property type="nucleotide sequence ID" value="NZ_BNJK01000003.1"/>
</dbReference>
<dbReference type="PANTHER" id="PTHR30478">
    <property type="entry name" value="DNA POLYMERASE III SUBUNIT BETA"/>
    <property type="match status" value="1"/>
</dbReference>
<dbReference type="Proteomes" id="UP000597444">
    <property type="component" value="Unassembled WGS sequence"/>
</dbReference>
<dbReference type="GO" id="GO:0005737">
    <property type="term" value="C:cytoplasm"/>
    <property type="evidence" value="ECO:0007669"/>
    <property type="project" value="UniProtKB-SubCell"/>
</dbReference>
<keyword evidence="11" id="KW-1185">Reference proteome</keyword>
<dbReference type="InterPro" id="IPR001001">
    <property type="entry name" value="DNA_polIII_beta"/>
</dbReference>
<evidence type="ECO:0000256" key="3">
    <source>
        <dbReference type="ARBA" id="ARBA00022490"/>
    </source>
</evidence>
<protein>
    <recommendedName>
        <fullName evidence="9">DNA polymerase III beta sliding clamp central domain-containing protein</fullName>
    </recommendedName>
</protein>
<dbReference type="AlphaFoldDB" id="A0A8J3J1I1"/>
<dbReference type="SUPFAM" id="SSF55979">
    <property type="entry name" value="DNA clamp"/>
    <property type="match status" value="1"/>
</dbReference>
<feature type="domain" description="DNA polymerase III beta sliding clamp central" evidence="9">
    <location>
        <begin position="171"/>
        <end position="277"/>
    </location>
</feature>
<evidence type="ECO:0000256" key="7">
    <source>
        <dbReference type="ARBA" id="ARBA00022932"/>
    </source>
</evidence>